<keyword evidence="1" id="KW-0812">Transmembrane</keyword>
<evidence type="ECO:0000256" key="1">
    <source>
        <dbReference type="SAM" id="Phobius"/>
    </source>
</evidence>
<organism evidence="2">
    <name type="scientific">hydrothermal vent metagenome</name>
    <dbReference type="NCBI Taxonomy" id="652676"/>
    <lineage>
        <taxon>unclassified sequences</taxon>
        <taxon>metagenomes</taxon>
        <taxon>ecological metagenomes</taxon>
    </lineage>
</organism>
<reference evidence="2" key="1">
    <citation type="submission" date="2018-06" db="EMBL/GenBank/DDBJ databases">
        <authorList>
            <person name="Zhirakovskaya E."/>
        </authorList>
    </citation>
    <scope>NUCLEOTIDE SEQUENCE</scope>
</reference>
<keyword evidence="1" id="KW-1133">Transmembrane helix</keyword>
<dbReference type="AlphaFoldDB" id="A0A3B1AK44"/>
<gene>
    <name evidence="2" type="ORF">MNBD_GAMMA22-2191</name>
</gene>
<feature type="transmembrane region" description="Helical" evidence="1">
    <location>
        <begin position="21"/>
        <end position="40"/>
    </location>
</feature>
<accession>A0A3B1AK44</accession>
<sequence length="351" mass="40267">MLFNGSFTRAIKGTTQKQFQYGIVVFLLLPFSTLFANSLAEIKALQDNGAISLALRIINKYQHTFNDQPKVWMSWELERINIYQRYESWDELADRVKNYSDEIIYTHEFLSWSHTQAAKALLKLTKASEARNVILKLIWSSNQAQQKKWMKVWHRLIIESYVIDSMIADAQIAILRFKQDYGTLSIADRLLQARIMILNNRSDDAIEILAVHAKQPQAGMLYLLAQLRSKSRAPQKVQQAALRHMRGEWVNEELESQLWAVVAEAAQMSGDLGSAAQALERALVSYRSDLHNSKLFKISADTLWHVYLEHAAKIGNKKLFLAGEDAQWLALAKNSEKNLILMLARYTHLSC</sequence>
<protein>
    <submittedName>
        <fullName evidence="2">Uncharacterized protein</fullName>
    </submittedName>
</protein>
<dbReference type="EMBL" id="UOFS01000014">
    <property type="protein sequence ID" value="VAW94244.1"/>
    <property type="molecule type" value="Genomic_DNA"/>
</dbReference>
<proteinExistence type="predicted"/>
<evidence type="ECO:0000313" key="2">
    <source>
        <dbReference type="EMBL" id="VAW94244.1"/>
    </source>
</evidence>
<name>A0A3B1AK44_9ZZZZ</name>
<keyword evidence="1" id="KW-0472">Membrane</keyword>